<dbReference type="InterPro" id="IPR036882">
    <property type="entry name" value="Alba-like_dom_sf"/>
</dbReference>
<comment type="caution">
    <text evidence="3">The sequence shown here is derived from an EMBL/GenBank/DDBJ whole genome shotgun (WGS) entry which is preliminary data.</text>
</comment>
<protein>
    <submittedName>
        <fullName evidence="3">DNA-binding protein</fullName>
    </submittedName>
</protein>
<evidence type="ECO:0000313" key="3">
    <source>
        <dbReference type="EMBL" id="HGT98755.1"/>
    </source>
</evidence>
<evidence type="ECO:0000259" key="1">
    <source>
        <dbReference type="Pfam" id="PF01918"/>
    </source>
</evidence>
<organism evidence="3">
    <name type="scientific">Ignisphaera aggregans</name>
    <dbReference type="NCBI Taxonomy" id="334771"/>
    <lineage>
        <taxon>Archaea</taxon>
        <taxon>Thermoproteota</taxon>
        <taxon>Thermoprotei</taxon>
        <taxon>Desulfurococcales</taxon>
        <taxon>Desulfurococcaceae</taxon>
        <taxon>Ignisphaera</taxon>
    </lineage>
</organism>
<dbReference type="GO" id="GO:0003677">
    <property type="term" value="F:DNA binding"/>
    <property type="evidence" value="ECO:0007669"/>
    <property type="project" value="UniProtKB-KW"/>
</dbReference>
<feature type="domain" description="DNA/RNA-binding protein Alba-like" evidence="1">
    <location>
        <begin position="13"/>
        <end position="74"/>
    </location>
</feature>
<sequence>MRLSLYGRGNVKTIVLGRKPLRDYLIEAVVSLNRDADVVEIVGRGRNIHRAVNLYNALVSRVGERIVIKNVEIGSILVKNRRVSYIKIVVQRIS</sequence>
<dbReference type="Gene3D" id="3.30.110.20">
    <property type="entry name" value="Alba-like domain"/>
    <property type="match status" value="1"/>
</dbReference>
<dbReference type="EMBL" id="DTAU01000028">
    <property type="protein sequence ID" value="HFQ78282.1"/>
    <property type="molecule type" value="Genomic_DNA"/>
</dbReference>
<gene>
    <name evidence="2" type="ORF">ENT99_01085</name>
    <name evidence="3" type="ORF">ENU64_04930</name>
</gene>
<proteinExistence type="predicted"/>
<dbReference type="SUPFAM" id="SSF82704">
    <property type="entry name" value="AlbA-like"/>
    <property type="match status" value="1"/>
</dbReference>
<keyword evidence="3" id="KW-0238">DNA-binding</keyword>
<accession>A0A7J3MYV9</accession>
<reference evidence="3" key="1">
    <citation type="journal article" date="2020" name="mSystems">
        <title>Genome- and Community-Level Interaction Insights into Carbon Utilization and Element Cycling Functions of Hydrothermarchaeota in Hydrothermal Sediment.</title>
        <authorList>
            <person name="Zhou Z."/>
            <person name="Liu Y."/>
            <person name="Xu W."/>
            <person name="Pan J."/>
            <person name="Luo Z.H."/>
            <person name="Li M."/>
        </authorList>
    </citation>
    <scope>NUCLEOTIDE SEQUENCE [LARGE SCALE GENOMIC DNA]</scope>
    <source>
        <strain evidence="2">SpSt-629</strain>
        <strain evidence="3">SpSt-688</strain>
    </source>
</reference>
<dbReference type="AlphaFoldDB" id="A0A7J3MYV9"/>
<dbReference type="Pfam" id="PF01918">
    <property type="entry name" value="Alba"/>
    <property type="match status" value="1"/>
</dbReference>
<name>A0A7J3MYV9_9CREN</name>
<evidence type="ECO:0000313" key="2">
    <source>
        <dbReference type="EMBL" id="HFQ78282.1"/>
    </source>
</evidence>
<dbReference type="InterPro" id="IPR002775">
    <property type="entry name" value="DNA/RNA-bd_Alba-like"/>
</dbReference>
<dbReference type="EMBL" id="DTDH01000149">
    <property type="protein sequence ID" value="HGT98755.1"/>
    <property type="molecule type" value="Genomic_DNA"/>
</dbReference>